<feature type="domain" description="C2H2-type" evidence="9">
    <location>
        <begin position="250"/>
        <end position="277"/>
    </location>
</feature>
<accession>A0A2Y9D1M2</accession>
<reference evidence="10" key="1">
    <citation type="submission" date="2020-05" db="UniProtKB">
        <authorList>
            <consortium name="EnsemblMetazoa"/>
        </authorList>
    </citation>
    <scope>IDENTIFICATION</scope>
    <source>
        <strain evidence="10">FUMOZ</strain>
    </source>
</reference>
<dbReference type="Pfam" id="PF00096">
    <property type="entry name" value="zf-C2H2"/>
    <property type="match status" value="4"/>
</dbReference>
<dbReference type="Pfam" id="PF13894">
    <property type="entry name" value="zf-C2H2_4"/>
    <property type="match status" value="1"/>
</dbReference>
<evidence type="ECO:0000256" key="7">
    <source>
        <dbReference type="PROSITE-ProRule" id="PRU00042"/>
    </source>
</evidence>
<dbReference type="InterPro" id="IPR036236">
    <property type="entry name" value="Znf_C2H2_sf"/>
</dbReference>
<dbReference type="FunFam" id="3.30.160.60:FF:000624">
    <property type="entry name" value="zinc finger protein 697"/>
    <property type="match status" value="2"/>
</dbReference>
<feature type="domain" description="C2H2-type" evidence="9">
    <location>
        <begin position="337"/>
        <end position="365"/>
    </location>
</feature>
<dbReference type="FunFam" id="3.30.160.60:FF:000145">
    <property type="entry name" value="Zinc finger protein 574"/>
    <property type="match status" value="1"/>
</dbReference>
<dbReference type="VEuPathDB" id="VectorBase:AFUN016558"/>
<dbReference type="Gene3D" id="3.30.160.60">
    <property type="entry name" value="Classic Zinc Finger"/>
    <property type="match status" value="6"/>
</dbReference>
<dbReference type="GO" id="GO:0010468">
    <property type="term" value="P:regulation of gene expression"/>
    <property type="evidence" value="ECO:0007669"/>
    <property type="project" value="TreeGrafter"/>
</dbReference>
<evidence type="ECO:0000256" key="1">
    <source>
        <dbReference type="ARBA" id="ARBA00004123"/>
    </source>
</evidence>
<name>A0A2Y9D1M2_ANOFN</name>
<feature type="domain" description="C2H2-type" evidence="9">
    <location>
        <begin position="278"/>
        <end position="305"/>
    </location>
</feature>
<dbReference type="PANTHER" id="PTHR16515">
    <property type="entry name" value="PR DOMAIN ZINC FINGER PROTEIN"/>
    <property type="match status" value="1"/>
</dbReference>
<dbReference type="GO" id="GO:0008270">
    <property type="term" value="F:zinc ion binding"/>
    <property type="evidence" value="ECO:0007669"/>
    <property type="project" value="UniProtKB-KW"/>
</dbReference>
<dbReference type="SMART" id="SM00355">
    <property type="entry name" value="ZnF_C2H2"/>
    <property type="match status" value="8"/>
</dbReference>
<evidence type="ECO:0000259" key="9">
    <source>
        <dbReference type="PROSITE" id="PS50157"/>
    </source>
</evidence>
<feature type="region of interest" description="Disordered" evidence="8">
    <location>
        <begin position="183"/>
        <end position="221"/>
    </location>
</feature>
<dbReference type="InterPro" id="IPR013087">
    <property type="entry name" value="Znf_C2H2_type"/>
</dbReference>
<dbReference type="EnsemblMetazoa" id="AFUN016558-RA">
    <property type="protein sequence ID" value="AFUN016558-PA"/>
    <property type="gene ID" value="AFUN016558"/>
</dbReference>
<keyword evidence="4 7" id="KW-0863">Zinc-finger</keyword>
<feature type="domain" description="C2H2-type" evidence="9">
    <location>
        <begin position="111"/>
        <end position="134"/>
    </location>
</feature>
<protein>
    <recommendedName>
        <fullName evidence="9">C2H2-type domain-containing protein</fullName>
    </recommendedName>
</protein>
<feature type="domain" description="C2H2-type" evidence="9">
    <location>
        <begin position="307"/>
        <end position="335"/>
    </location>
</feature>
<keyword evidence="2" id="KW-0479">Metal-binding</keyword>
<dbReference type="GO" id="GO:0005634">
    <property type="term" value="C:nucleus"/>
    <property type="evidence" value="ECO:0007669"/>
    <property type="project" value="UniProtKB-SubCell"/>
</dbReference>
<keyword evidence="6" id="KW-0539">Nucleus</keyword>
<keyword evidence="3" id="KW-0677">Repeat</keyword>
<evidence type="ECO:0000256" key="5">
    <source>
        <dbReference type="ARBA" id="ARBA00022833"/>
    </source>
</evidence>
<evidence type="ECO:0000256" key="6">
    <source>
        <dbReference type="ARBA" id="ARBA00023242"/>
    </source>
</evidence>
<evidence type="ECO:0000256" key="8">
    <source>
        <dbReference type="SAM" id="MobiDB-lite"/>
    </source>
</evidence>
<feature type="domain" description="C2H2-type" evidence="9">
    <location>
        <begin position="146"/>
        <end position="169"/>
    </location>
</feature>
<feature type="compositionally biased region" description="Polar residues" evidence="8">
    <location>
        <begin position="205"/>
        <end position="219"/>
    </location>
</feature>
<dbReference type="STRING" id="62324.A0A2Y9D1M2"/>
<sequence length="387" mass="45001">MDLRELSPNDPTQNAINKQMLELPLASQHNINKSRPEEAVKFYQSDSDDPPRCTVQCTECGKWFLDHYFLSRHKLVHTKEKPHQCAKCLKSFTQKGSLATHMLIHLRVKKFQCSLCPMKFVQKGNLETHVKKRHPPLDDPVLENGFLCQKCPSAYKRAGRLQEHRARIHGEMVMFDQCLKQTTVTSKQPSNDTPSTEDNEHGDDTTSSNEGSSASTKAQLKTEHDGEIMYKIIKSRRTEHMNGRTDKRRYECEICKAAFQKSAYLTQHMISHTGIRPHRCNICNKTFTSKQSYSTHMKLHSNTVRLFSCDKCEEAFNRYAALKRHQTMMHSALKFYFRCPYCENRFRWLHNVRTHIKVFHATSTELTLLEPVKESIKLEPHQAYEPC</sequence>
<proteinExistence type="predicted"/>
<evidence type="ECO:0000256" key="4">
    <source>
        <dbReference type="ARBA" id="ARBA00022771"/>
    </source>
</evidence>
<organism evidence="10">
    <name type="scientific">Anopheles funestus</name>
    <name type="common">African malaria mosquito</name>
    <dbReference type="NCBI Taxonomy" id="62324"/>
    <lineage>
        <taxon>Eukaryota</taxon>
        <taxon>Metazoa</taxon>
        <taxon>Ecdysozoa</taxon>
        <taxon>Arthropoda</taxon>
        <taxon>Hexapoda</taxon>
        <taxon>Insecta</taxon>
        <taxon>Pterygota</taxon>
        <taxon>Neoptera</taxon>
        <taxon>Endopterygota</taxon>
        <taxon>Diptera</taxon>
        <taxon>Nematocera</taxon>
        <taxon>Culicoidea</taxon>
        <taxon>Culicidae</taxon>
        <taxon>Anophelinae</taxon>
        <taxon>Anopheles</taxon>
    </lineage>
</organism>
<dbReference type="InterPro" id="IPR050331">
    <property type="entry name" value="Zinc_finger"/>
</dbReference>
<feature type="domain" description="C2H2-type" evidence="9">
    <location>
        <begin position="55"/>
        <end position="82"/>
    </location>
</feature>
<evidence type="ECO:0000256" key="3">
    <source>
        <dbReference type="ARBA" id="ARBA00022737"/>
    </source>
</evidence>
<keyword evidence="5" id="KW-0862">Zinc</keyword>
<dbReference type="VEuPathDB" id="VectorBase:AFUN2_001858"/>
<evidence type="ECO:0000313" key="10">
    <source>
        <dbReference type="EnsemblMetazoa" id="AFUN016558-PA"/>
    </source>
</evidence>
<evidence type="ECO:0000256" key="2">
    <source>
        <dbReference type="ARBA" id="ARBA00022723"/>
    </source>
</evidence>
<dbReference type="PROSITE" id="PS50157">
    <property type="entry name" value="ZINC_FINGER_C2H2_2"/>
    <property type="match status" value="8"/>
</dbReference>
<comment type="subcellular location">
    <subcellularLocation>
        <location evidence="1">Nucleus</location>
    </subcellularLocation>
</comment>
<dbReference type="PROSITE" id="PS00028">
    <property type="entry name" value="ZINC_FINGER_C2H2_1"/>
    <property type="match status" value="8"/>
</dbReference>
<dbReference type="AlphaFoldDB" id="A0A2Y9D1M2"/>
<dbReference type="PANTHER" id="PTHR16515:SF66">
    <property type="entry name" value="C2H2-TYPE DOMAIN-CONTAINING PROTEIN"/>
    <property type="match status" value="1"/>
</dbReference>
<feature type="domain" description="C2H2-type" evidence="9">
    <location>
        <begin position="83"/>
        <end position="110"/>
    </location>
</feature>
<dbReference type="SUPFAM" id="SSF57667">
    <property type="entry name" value="beta-beta-alpha zinc fingers"/>
    <property type="match status" value="4"/>
</dbReference>
<feature type="compositionally biased region" description="Polar residues" evidence="8">
    <location>
        <begin position="183"/>
        <end position="194"/>
    </location>
</feature>